<evidence type="ECO:0000313" key="1">
    <source>
        <dbReference type="EMBL" id="CAE6494132.1"/>
    </source>
</evidence>
<comment type="caution">
    <text evidence="1">The sequence shown here is derived from an EMBL/GenBank/DDBJ whole genome shotgun (WGS) entry which is preliminary data.</text>
</comment>
<name>A0A8H3CTZ8_9AGAM</name>
<dbReference type="Proteomes" id="UP000663850">
    <property type="component" value="Unassembled WGS sequence"/>
</dbReference>
<organism evidence="1 2">
    <name type="scientific">Rhizoctonia solani</name>
    <dbReference type="NCBI Taxonomy" id="456999"/>
    <lineage>
        <taxon>Eukaryota</taxon>
        <taxon>Fungi</taxon>
        <taxon>Dikarya</taxon>
        <taxon>Basidiomycota</taxon>
        <taxon>Agaricomycotina</taxon>
        <taxon>Agaricomycetes</taxon>
        <taxon>Cantharellales</taxon>
        <taxon>Ceratobasidiaceae</taxon>
        <taxon>Rhizoctonia</taxon>
    </lineage>
</organism>
<dbReference type="EMBL" id="CAJMWZ010004718">
    <property type="protein sequence ID" value="CAE6494132.1"/>
    <property type="molecule type" value="Genomic_DNA"/>
</dbReference>
<protein>
    <submittedName>
        <fullName evidence="1">Uncharacterized protein</fullName>
    </submittedName>
</protein>
<proteinExistence type="predicted"/>
<accession>A0A8H3CTZ8</accession>
<dbReference type="AlphaFoldDB" id="A0A8H3CTZ8"/>
<reference evidence="1" key="1">
    <citation type="submission" date="2021-01" db="EMBL/GenBank/DDBJ databases">
        <authorList>
            <person name="Kaushik A."/>
        </authorList>
    </citation>
    <scope>NUCLEOTIDE SEQUENCE</scope>
    <source>
        <strain evidence="1">Type strain: AG8-Rh-89/</strain>
    </source>
</reference>
<sequence>MDPEGTVNEANQACVTISPEMQNANRVFHCPRCLSEGEPRKIDYVINRGARMTMRLASKTSLALIVYYLQSLKDSAEALTQQLQSSLAALEVNVALTMNILTSTMHEAEASEIHEQLSRDDPYHLAVIFITESQPGGGWWYTSEKDRRGKVQISEQTLLESCLGDLRPLAESAITARVFGVACGMNLPGEGVIKEIHDYLYPRPYLSILLPSVYSLTVPDYTNILPELFVHLYYFGAPFRASILRVWAVDREARAHTGIVLMDRTDCKHAFRVSKFIHSPTNRRPFGVDLPEPTTVCGCQDYDARWKVVKRMDGFQDEKVVILKLTCCQTQLQVAIKPGQRQELTMHGTTVTEEVWNIESMSFEFNEFDMVAMRTSSPQVSVNPNPALHAPWTHAGRKAQNN</sequence>
<gene>
    <name evidence="1" type="ORF">RDB_LOCUS87888</name>
</gene>
<evidence type="ECO:0000313" key="2">
    <source>
        <dbReference type="Proteomes" id="UP000663850"/>
    </source>
</evidence>